<evidence type="ECO:0000313" key="2">
    <source>
        <dbReference type="Proteomes" id="UP000325212"/>
    </source>
</evidence>
<accession>A0AAV3VXR5</accession>
<dbReference type="AlphaFoldDB" id="A0AAV3VXR5"/>
<sequence>MNESRKKLIKKVEIYKENIIVRYMYLNSDMITFPKKSCSFKMSRIMSKNRVQNKLNGEKYSDMIYVTNVIYIIL</sequence>
<proteinExistence type="predicted"/>
<comment type="caution">
    <text evidence="1">The sequence shown here is derived from an EMBL/GenBank/DDBJ whole genome shotgun (WGS) entry which is preliminary data.</text>
</comment>
<gene>
    <name evidence="1" type="ORF">CDIOL_16450</name>
</gene>
<reference evidence="1 2" key="1">
    <citation type="submission" date="2019-06" db="EMBL/GenBank/DDBJ databases">
        <title>Draft genome sequence of Clostridium diolis DSM 15410.</title>
        <authorList>
            <person name="Kobayashi H."/>
            <person name="Tanizawa Y."/>
            <person name="Tohno M."/>
        </authorList>
    </citation>
    <scope>NUCLEOTIDE SEQUENCE [LARGE SCALE GENOMIC DNA]</scope>
    <source>
        <strain evidence="1 2">DSM 15410</strain>
    </source>
</reference>
<organism evidence="1 2">
    <name type="scientific">Clostridium diolis</name>
    <dbReference type="NCBI Taxonomy" id="223919"/>
    <lineage>
        <taxon>Bacteria</taxon>
        <taxon>Bacillati</taxon>
        <taxon>Bacillota</taxon>
        <taxon>Clostridia</taxon>
        <taxon>Eubacteriales</taxon>
        <taxon>Clostridiaceae</taxon>
        <taxon>Clostridium</taxon>
    </lineage>
</organism>
<name>A0AAV3VXR5_9CLOT</name>
<protein>
    <submittedName>
        <fullName evidence="1">Uncharacterized protein</fullName>
    </submittedName>
</protein>
<dbReference type="EMBL" id="BJLA01000004">
    <property type="protein sequence ID" value="GEA30722.1"/>
    <property type="molecule type" value="Genomic_DNA"/>
</dbReference>
<keyword evidence="2" id="KW-1185">Reference proteome</keyword>
<evidence type="ECO:0000313" key="1">
    <source>
        <dbReference type="EMBL" id="GEA30722.1"/>
    </source>
</evidence>
<dbReference type="Proteomes" id="UP000325212">
    <property type="component" value="Unassembled WGS sequence"/>
</dbReference>